<dbReference type="SUPFAM" id="SSF57850">
    <property type="entry name" value="RING/U-box"/>
    <property type="match status" value="1"/>
</dbReference>
<evidence type="ECO:0000313" key="3">
    <source>
        <dbReference type="Proteomes" id="UP000289340"/>
    </source>
</evidence>
<gene>
    <name evidence="2" type="ORF">D0Y65_021451</name>
</gene>
<evidence type="ECO:0000256" key="1">
    <source>
        <dbReference type="SAM" id="MobiDB-lite"/>
    </source>
</evidence>
<feature type="region of interest" description="Disordered" evidence="1">
    <location>
        <begin position="1"/>
        <end position="20"/>
    </location>
</feature>
<dbReference type="Gene3D" id="3.30.40.10">
    <property type="entry name" value="Zinc/RING finger domain, C3HC4 (zinc finger)"/>
    <property type="match status" value="1"/>
</dbReference>
<keyword evidence="3" id="KW-1185">Reference proteome</keyword>
<proteinExistence type="predicted"/>
<dbReference type="AlphaFoldDB" id="A0A445JJ77"/>
<reference evidence="2 3" key="1">
    <citation type="submission" date="2018-09" db="EMBL/GenBank/DDBJ databases">
        <title>A high-quality reference genome of wild soybean provides a powerful tool to mine soybean genomes.</title>
        <authorList>
            <person name="Xie M."/>
            <person name="Chung C.Y.L."/>
            <person name="Li M.-W."/>
            <person name="Wong F.-L."/>
            <person name="Chan T.-F."/>
            <person name="Lam H.-M."/>
        </authorList>
    </citation>
    <scope>NUCLEOTIDE SEQUENCE [LARGE SCALE GENOMIC DNA]</scope>
    <source>
        <strain evidence="3">cv. W05</strain>
        <tissue evidence="2">Hypocotyl of etiolated seedlings</tissue>
    </source>
</reference>
<dbReference type="EMBL" id="QZWG01000008">
    <property type="protein sequence ID" value="RZB98532.1"/>
    <property type="molecule type" value="Genomic_DNA"/>
</dbReference>
<comment type="caution">
    <text evidence="2">The sequence shown here is derived from an EMBL/GenBank/DDBJ whole genome shotgun (WGS) entry which is preliminary data.</text>
</comment>
<dbReference type="Proteomes" id="UP000289340">
    <property type="component" value="Chromosome 8"/>
</dbReference>
<name>A0A445JJ77_GLYSO</name>
<organism evidence="2 3">
    <name type="scientific">Glycine soja</name>
    <name type="common">Wild soybean</name>
    <dbReference type="NCBI Taxonomy" id="3848"/>
    <lineage>
        <taxon>Eukaryota</taxon>
        <taxon>Viridiplantae</taxon>
        <taxon>Streptophyta</taxon>
        <taxon>Embryophyta</taxon>
        <taxon>Tracheophyta</taxon>
        <taxon>Spermatophyta</taxon>
        <taxon>Magnoliopsida</taxon>
        <taxon>eudicotyledons</taxon>
        <taxon>Gunneridae</taxon>
        <taxon>Pentapetalae</taxon>
        <taxon>rosids</taxon>
        <taxon>fabids</taxon>
        <taxon>Fabales</taxon>
        <taxon>Fabaceae</taxon>
        <taxon>Papilionoideae</taxon>
        <taxon>50 kb inversion clade</taxon>
        <taxon>NPAAA clade</taxon>
        <taxon>indigoferoid/millettioid clade</taxon>
        <taxon>Phaseoleae</taxon>
        <taxon>Glycine</taxon>
        <taxon>Glycine subgen. Soja</taxon>
    </lineage>
</organism>
<evidence type="ECO:0000313" key="2">
    <source>
        <dbReference type="EMBL" id="RZB98532.1"/>
    </source>
</evidence>
<dbReference type="InterPro" id="IPR013083">
    <property type="entry name" value="Znf_RING/FYVE/PHD"/>
</dbReference>
<sequence>MMLLSPNKARPENVNEDEDNKASFLSDIQEIYSLPKPIKVARAKSNKEIKKFQLKSIKEQLQRGFSCMICKEVMVSPVTTPCAHNL</sequence>
<protein>
    <submittedName>
        <fullName evidence="2">Uncharacterized protein</fullName>
    </submittedName>
</protein>
<accession>A0A445JJ77</accession>